<organism evidence="2 3">
    <name type="scientific">Araneus ventricosus</name>
    <name type="common">Orbweaver spider</name>
    <name type="synonym">Epeira ventricosa</name>
    <dbReference type="NCBI Taxonomy" id="182803"/>
    <lineage>
        <taxon>Eukaryota</taxon>
        <taxon>Metazoa</taxon>
        <taxon>Ecdysozoa</taxon>
        <taxon>Arthropoda</taxon>
        <taxon>Chelicerata</taxon>
        <taxon>Arachnida</taxon>
        <taxon>Araneae</taxon>
        <taxon>Araneomorphae</taxon>
        <taxon>Entelegynae</taxon>
        <taxon>Araneoidea</taxon>
        <taxon>Araneidae</taxon>
        <taxon>Araneus</taxon>
    </lineage>
</organism>
<evidence type="ECO:0000313" key="3">
    <source>
        <dbReference type="Proteomes" id="UP000499080"/>
    </source>
</evidence>
<accession>A0A4Y2H6M0</accession>
<gene>
    <name evidence="2" type="ORF">AVEN_9568_1</name>
</gene>
<protein>
    <submittedName>
        <fullName evidence="2">Uncharacterized protein</fullName>
    </submittedName>
</protein>
<keyword evidence="3" id="KW-1185">Reference proteome</keyword>
<evidence type="ECO:0000256" key="1">
    <source>
        <dbReference type="SAM" id="MobiDB-lite"/>
    </source>
</evidence>
<name>A0A4Y2H6M0_ARAVE</name>
<feature type="region of interest" description="Disordered" evidence="1">
    <location>
        <begin position="94"/>
        <end position="118"/>
    </location>
</feature>
<proteinExistence type="predicted"/>
<dbReference type="EMBL" id="BGPR01001762">
    <property type="protein sequence ID" value="GBM61293.1"/>
    <property type="molecule type" value="Genomic_DNA"/>
</dbReference>
<evidence type="ECO:0000313" key="2">
    <source>
        <dbReference type="EMBL" id="GBM61293.1"/>
    </source>
</evidence>
<dbReference type="Proteomes" id="UP000499080">
    <property type="component" value="Unassembled WGS sequence"/>
</dbReference>
<dbReference type="AlphaFoldDB" id="A0A4Y2H6M0"/>
<comment type="caution">
    <text evidence="2">The sequence shown here is derived from an EMBL/GenBank/DDBJ whole genome shotgun (WGS) entry which is preliminary data.</text>
</comment>
<reference evidence="2 3" key="1">
    <citation type="journal article" date="2019" name="Sci. Rep.">
        <title>Orb-weaving spider Araneus ventricosus genome elucidates the spidroin gene catalogue.</title>
        <authorList>
            <person name="Kono N."/>
            <person name="Nakamura H."/>
            <person name="Ohtoshi R."/>
            <person name="Moran D.A.P."/>
            <person name="Shinohara A."/>
            <person name="Yoshida Y."/>
            <person name="Fujiwara M."/>
            <person name="Mori M."/>
            <person name="Tomita M."/>
            <person name="Arakawa K."/>
        </authorList>
    </citation>
    <scope>NUCLEOTIDE SEQUENCE [LARGE SCALE GENOMIC DNA]</scope>
</reference>
<sequence>MTLSVLVPASTKVSAEAGKIQSRLLPSLVGLCGGWRRRGLNSFAWVKDNISTHKSALKPLESAKPTTFDTKLLPMAVLLPLEKRLLDSREYDADAKMSSSSLSEEDTLEFNMSEDLED</sequence>
<feature type="compositionally biased region" description="Acidic residues" evidence="1">
    <location>
        <begin position="103"/>
        <end position="118"/>
    </location>
</feature>